<gene>
    <name evidence="2" type="ORF">CROQUDRAFT_657299</name>
</gene>
<dbReference type="SUPFAM" id="SSF88713">
    <property type="entry name" value="Glycoside hydrolase/deacetylase"/>
    <property type="match status" value="1"/>
</dbReference>
<evidence type="ECO:0000313" key="3">
    <source>
        <dbReference type="Proteomes" id="UP000886653"/>
    </source>
</evidence>
<feature type="signal peptide" evidence="1">
    <location>
        <begin position="1"/>
        <end position="19"/>
    </location>
</feature>
<dbReference type="GO" id="GO:0016020">
    <property type="term" value="C:membrane"/>
    <property type="evidence" value="ECO:0007669"/>
    <property type="project" value="TreeGrafter"/>
</dbReference>
<keyword evidence="3" id="KW-1185">Reference proteome</keyword>
<dbReference type="Proteomes" id="UP000886653">
    <property type="component" value="Unassembled WGS sequence"/>
</dbReference>
<dbReference type="OrthoDB" id="407355at2759"/>
<dbReference type="InterPro" id="IPR011330">
    <property type="entry name" value="Glyco_hydro/deAcase_b/a-brl"/>
</dbReference>
<dbReference type="Gene3D" id="3.20.20.370">
    <property type="entry name" value="Glycoside hydrolase/deacetylase"/>
    <property type="match status" value="1"/>
</dbReference>
<dbReference type="PANTHER" id="PTHR10587">
    <property type="entry name" value="GLYCOSYL TRANSFERASE-RELATED"/>
    <property type="match status" value="1"/>
</dbReference>
<name>A0A9P6NN33_9BASI</name>
<keyword evidence="1" id="KW-0732">Signal</keyword>
<proteinExistence type="predicted"/>
<comment type="caution">
    <text evidence="2">The sequence shown here is derived from an EMBL/GenBank/DDBJ whole genome shotgun (WGS) entry which is preliminary data.</text>
</comment>
<sequence length="286" mass="32104">MTKCFRVIGPLFLYVLLEGIQILATQSTFEDSVSHHPRSLPPQPNPSIRALFQLQPGERSVYPAIDKHGARPKPAWLAAYKRAKAAGLIPSIPLTQVIDGIPAYPAWYKGNPCSFSINKCNATDDINSIPPRIALNPLLTTLTDEEVVAELGWVMQVMYDLTGGKKLCKYWRPPSGEMDDRIRAIARSVFNLTAVTWTDDPDDWCLSNGVPNGSVCSPGNGPQSLAELEMKLYNYINTPRSKGIMVLHHEQTTRGIMAYEYMYAFLKHWGWSIRAVPEVWGLPWYQ</sequence>
<protein>
    <recommendedName>
        <fullName evidence="4">Chitin deacetylase</fullName>
    </recommendedName>
</protein>
<evidence type="ECO:0008006" key="4">
    <source>
        <dbReference type="Google" id="ProtNLM"/>
    </source>
</evidence>
<dbReference type="GO" id="GO:0005975">
    <property type="term" value="P:carbohydrate metabolic process"/>
    <property type="evidence" value="ECO:0007669"/>
    <property type="project" value="InterPro"/>
</dbReference>
<organism evidence="2 3">
    <name type="scientific">Cronartium quercuum f. sp. fusiforme G11</name>
    <dbReference type="NCBI Taxonomy" id="708437"/>
    <lineage>
        <taxon>Eukaryota</taxon>
        <taxon>Fungi</taxon>
        <taxon>Dikarya</taxon>
        <taxon>Basidiomycota</taxon>
        <taxon>Pucciniomycotina</taxon>
        <taxon>Pucciniomycetes</taxon>
        <taxon>Pucciniales</taxon>
        <taxon>Coleosporiaceae</taxon>
        <taxon>Cronartium</taxon>
    </lineage>
</organism>
<dbReference type="AlphaFoldDB" id="A0A9P6NN33"/>
<dbReference type="EMBL" id="MU167260">
    <property type="protein sequence ID" value="KAG0146491.1"/>
    <property type="molecule type" value="Genomic_DNA"/>
</dbReference>
<evidence type="ECO:0000313" key="2">
    <source>
        <dbReference type="EMBL" id="KAG0146491.1"/>
    </source>
</evidence>
<evidence type="ECO:0000256" key="1">
    <source>
        <dbReference type="SAM" id="SignalP"/>
    </source>
</evidence>
<dbReference type="PANTHER" id="PTHR10587:SF135">
    <property type="entry name" value="CHITIN DEACETYLASE 3"/>
    <property type="match status" value="1"/>
</dbReference>
<feature type="chain" id="PRO_5040381071" description="Chitin deacetylase" evidence="1">
    <location>
        <begin position="20"/>
        <end position="286"/>
    </location>
</feature>
<reference evidence="2" key="1">
    <citation type="submission" date="2013-11" db="EMBL/GenBank/DDBJ databases">
        <title>Genome sequence of the fusiform rust pathogen reveals effectors for host alternation and coevolution with pine.</title>
        <authorList>
            <consortium name="DOE Joint Genome Institute"/>
            <person name="Smith K."/>
            <person name="Pendleton A."/>
            <person name="Kubisiak T."/>
            <person name="Anderson C."/>
            <person name="Salamov A."/>
            <person name="Aerts A."/>
            <person name="Riley R."/>
            <person name="Clum A."/>
            <person name="Lindquist E."/>
            <person name="Ence D."/>
            <person name="Campbell M."/>
            <person name="Kronenberg Z."/>
            <person name="Feau N."/>
            <person name="Dhillon B."/>
            <person name="Hamelin R."/>
            <person name="Burleigh J."/>
            <person name="Smith J."/>
            <person name="Yandell M."/>
            <person name="Nelson C."/>
            <person name="Grigoriev I."/>
            <person name="Davis J."/>
        </authorList>
    </citation>
    <scope>NUCLEOTIDE SEQUENCE</scope>
    <source>
        <strain evidence="2">G11</strain>
    </source>
</reference>
<dbReference type="InterPro" id="IPR050248">
    <property type="entry name" value="Polysacc_deacetylase_ArnD"/>
</dbReference>
<accession>A0A9P6NN33</accession>
<dbReference type="GO" id="GO:0004099">
    <property type="term" value="F:chitin deacetylase activity"/>
    <property type="evidence" value="ECO:0007669"/>
    <property type="project" value="TreeGrafter"/>
</dbReference>